<dbReference type="HOGENOM" id="CLU_128731_0_0_9"/>
<dbReference type="STRING" id="696281.Desru_3833"/>
<dbReference type="Proteomes" id="UP000009234">
    <property type="component" value="Chromosome"/>
</dbReference>
<evidence type="ECO:0000313" key="4">
    <source>
        <dbReference type="Proteomes" id="UP000009234"/>
    </source>
</evidence>
<reference evidence="4" key="1">
    <citation type="submission" date="2011-05" db="EMBL/GenBank/DDBJ databases">
        <title>Complete sequence of Desulfotomaculum ruminis DSM 2154.</title>
        <authorList>
            <person name="Lucas S."/>
            <person name="Copeland A."/>
            <person name="Lapidus A."/>
            <person name="Cheng J.-F."/>
            <person name="Goodwin L."/>
            <person name="Pitluck S."/>
            <person name="Lu M."/>
            <person name="Detter J.C."/>
            <person name="Han C."/>
            <person name="Tapia R."/>
            <person name="Land M."/>
            <person name="Hauser L."/>
            <person name="Kyrpides N."/>
            <person name="Ivanova N."/>
            <person name="Mikhailova N."/>
            <person name="Pagani I."/>
            <person name="Stams A.J.M."/>
            <person name="Plugge C.M."/>
            <person name="Muyzer G."/>
            <person name="Kuever J."/>
            <person name="Parshina S.N."/>
            <person name="Ivanova A.E."/>
            <person name="Nazina T.N."/>
            <person name="Brambilla E."/>
            <person name="Spring S."/>
            <person name="Klenk H.-P."/>
            <person name="Woyke T."/>
        </authorList>
    </citation>
    <scope>NUCLEOTIDE SEQUENCE [LARGE SCALE GENOMIC DNA]</scope>
    <source>
        <strain evidence="4">ATCC 23193 / DSM 2154 / NCIB 8452 / DL</strain>
    </source>
</reference>
<dbReference type="Pfam" id="PF07331">
    <property type="entry name" value="TctB"/>
    <property type="match status" value="1"/>
</dbReference>
<gene>
    <name evidence="3" type="ordered locus">Desru_3833</name>
</gene>
<keyword evidence="4" id="KW-1185">Reference proteome</keyword>
<dbReference type="KEGG" id="dru:Desru_3833"/>
<keyword evidence="1" id="KW-0812">Transmembrane</keyword>
<dbReference type="RefSeq" id="WP_013843778.1">
    <property type="nucleotide sequence ID" value="NC_015589.1"/>
</dbReference>
<sequence length="183" mass="20514">MPGRTLRKAVTENAFTLVLLAAAVLLFLSTNHFVYAAKPGRLGPDFWPKTVLILVMIMCLMEIGQSFLRKPTKPPEEIAVVDDEASQESKQKYPRLLYLGSALTLGYVGLVSTLGFFLTTFLYLVAFMYVGRYRQTAVIWISSLLGTVFLVFIFVKVVYVSLPIGKGPFAEVTYLIYRLLSIQ</sequence>
<feature type="transmembrane region" description="Helical" evidence="1">
    <location>
        <begin position="137"/>
        <end position="159"/>
    </location>
</feature>
<proteinExistence type="predicted"/>
<dbReference type="InterPro" id="IPR009936">
    <property type="entry name" value="DUF1468"/>
</dbReference>
<evidence type="ECO:0000313" key="3">
    <source>
        <dbReference type="EMBL" id="AEG62033.1"/>
    </source>
</evidence>
<accession>F6DQN6</accession>
<organism evidence="3 4">
    <name type="scientific">Desulforamulus ruminis (strain ATCC 23193 / DSM 2154 / NCIMB 8452 / DL)</name>
    <name type="common">Desulfotomaculum ruminis</name>
    <dbReference type="NCBI Taxonomy" id="696281"/>
    <lineage>
        <taxon>Bacteria</taxon>
        <taxon>Bacillati</taxon>
        <taxon>Bacillota</taxon>
        <taxon>Clostridia</taxon>
        <taxon>Eubacteriales</taxon>
        <taxon>Peptococcaceae</taxon>
        <taxon>Desulforamulus</taxon>
    </lineage>
</organism>
<evidence type="ECO:0000256" key="1">
    <source>
        <dbReference type="SAM" id="Phobius"/>
    </source>
</evidence>
<evidence type="ECO:0000259" key="2">
    <source>
        <dbReference type="Pfam" id="PF07331"/>
    </source>
</evidence>
<keyword evidence="1" id="KW-1133">Transmembrane helix</keyword>
<dbReference type="eggNOG" id="ENOG50333NC">
    <property type="taxonomic scope" value="Bacteria"/>
</dbReference>
<feature type="domain" description="DUF1468" evidence="2">
    <location>
        <begin position="18"/>
        <end position="163"/>
    </location>
</feature>
<protein>
    <recommendedName>
        <fullName evidence="2">DUF1468 domain-containing protein</fullName>
    </recommendedName>
</protein>
<reference evidence="3 4" key="2">
    <citation type="journal article" date="2012" name="Stand. Genomic Sci.">
        <title>Complete genome sequence of the sulfate-reducing firmicute Desulfotomaculum ruminis type strain (DL(T)).</title>
        <authorList>
            <person name="Spring S."/>
            <person name="Visser M."/>
            <person name="Lu M."/>
            <person name="Copeland A."/>
            <person name="Lapidus A."/>
            <person name="Lucas S."/>
            <person name="Cheng J.F."/>
            <person name="Han C."/>
            <person name="Tapia R."/>
            <person name="Goodwin L.A."/>
            <person name="Pitluck S."/>
            <person name="Ivanova N."/>
            <person name="Land M."/>
            <person name="Hauser L."/>
            <person name="Larimer F."/>
            <person name="Rohde M."/>
            <person name="Goker M."/>
            <person name="Detter J.C."/>
            <person name="Kyrpides N.C."/>
            <person name="Woyke T."/>
            <person name="Schaap P.J."/>
            <person name="Plugge C.M."/>
            <person name="Muyzer G."/>
            <person name="Kuever J."/>
            <person name="Pereira I.A."/>
            <person name="Parshina S.N."/>
            <person name="Bernier-Latmani R."/>
            <person name="Stams A.J."/>
            <person name="Klenk H.P."/>
        </authorList>
    </citation>
    <scope>NUCLEOTIDE SEQUENCE [LARGE SCALE GENOMIC DNA]</scope>
    <source>
        <strain evidence="4">ATCC 23193 / DSM 2154 / NCIB 8452 / DL</strain>
    </source>
</reference>
<dbReference type="OrthoDB" id="9154880at2"/>
<dbReference type="EMBL" id="CP002780">
    <property type="protein sequence ID" value="AEG62033.1"/>
    <property type="molecule type" value="Genomic_DNA"/>
</dbReference>
<feature type="transmembrane region" description="Helical" evidence="1">
    <location>
        <begin position="96"/>
        <end position="125"/>
    </location>
</feature>
<dbReference type="AlphaFoldDB" id="F6DQN6"/>
<name>F6DQN6_DESRL</name>
<keyword evidence="1" id="KW-0472">Membrane</keyword>